<dbReference type="AlphaFoldDB" id="A0A1Y2K3G2"/>
<dbReference type="EMBL" id="LVJN01000020">
    <property type="protein sequence ID" value="OSM02571.1"/>
    <property type="molecule type" value="Genomic_DNA"/>
</dbReference>
<feature type="region of interest" description="Disordered" evidence="1">
    <location>
        <begin position="12"/>
        <end position="31"/>
    </location>
</feature>
<name>A0A1Y2K3G2_9PROT</name>
<dbReference type="STRING" id="1434232.MAIT1_02741"/>
<evidence type="ECO:0000313" key="2">
    <source>
        <dbReference type="EMBL" id="OSM02571.1"/>
    </source>
</evidence>
<dbReference type="Proteomes" id="UP000194003">
    <property type="component" value="Unassembled WGS sequence"/>
</dbReference>
<keyword evidence="3" id="KW-1185">Reference proteome</keyword>
<protein>
    <submittedName>
        <fullName evidence="2">Uncharacterized protein</fullName>
    </submittedName>
</protein>
<evidence type="ECO:0000256" key="1">
    <source>
        <dbReference type="SAM" id="MobiDB-lite"/>
    </source>
</evidence>
<sequence>MIRFAEFLHQEQQQDARAAQHAPSAMEPLAIPAPAKETSVAALKRLKKSYPMIEADAALLDDASKLLMERMMGGDDAEVIPKLERLFAQRYTDWRAQQAEITPSVPE</sequence>
<evidence type="ECO:0000313" key="3">
    <source>
        <dbReference type="Proteomes" id="UP000194003"/>
    </source>
</evidence>
<accession>A0A1Y2K3G2</accession>
<gene>
    <name evidence="2" type="ORF">MAIT1_02741</name>
</gene>
<organism evidence="2 3">
    <name type="scientific">Magnetofaba australis IT-1</name>
    <dbReference type="NCBI Taxonomy" id="1434232"/>
    <lineage>
        <taxon>Bacteria</taxon>
        <taxon>Pseudomonadati</taxon>
        <taxon>Pseudomonadota</taxon>
        <taxon>Magnetococcia</taxon>
        <taxon>Magnetococcales</taxon>
        <taxon>Magnetococcaceae</taxon>
        <taxon>Magnetofaba</taxon>
    </lineage>
</organism>
<reference evidence="2 3" key="1">
    <citation type="journal article" date="2016" name="BMC Genomics">
        <title>Combined genomic and structural analyses of a cultured magnetotactic bacterium reveals its niche adaptation to a dynamic environment.</title>
        <authorList>
            <person name="Araujo A.C."/>
            <person name="Morillo V."/>
            <person name="Cypriano J."/>
            <person name="Teixeira L.C."/>
            <person name="Leao P."/>
            <person name="Lyra S."/>
            <person name="Almeida L.G."/>
            <person name="Bazylinski D.A."/>
            <person name="Vasconcellos A.T."/>
            <person name="Abreu F."/>
            <person name="Lins U."/>
        </authorList>
    </citation>
    <scope>NUCLEOTIDE SEQUENCE [LARGE SCALE GENOMIC DNA]</scope>
    <source>
        <strain evidence="2 3">IT-1</strain>
    </source>
</reference>
<proteinExistence type="predicted"/>
<comment type="caution">
    <text evidence="2">The sequence shown here is derived from an EMBL/GenBank/DDBJ whole genome shotgun (WGS) entry which is preliminary data.</text>
</comment>